<sequence>MSTINRKQYETKTVNVERPAVVPVNISKNVPSQISKDKSGLKRTSPEIINLECHTLIPNKLPKSILNPVREGNSGIKLTQREPVNHNAARPTVSPHQGCQQVNERPASRKHGSMCFSESNGRKKEFDPRAFQEYPSQESQ</sequence>
<evidence type="ECO:0000313" key="1">
    <source>
        <dbReference type="EMBL" id="TMS17466.1"/>
    </source>
</evidence>
<reference evidence="1" key="1">
    <citation type="submission" date="2018-11" db="EMBL/GenBank/DDBJ databases">
        <title>The sequence and de novo assembly of Larimichthys crocea genome using PacBio and Hi-C technologies.</title>
        <authorList>
            <person name="Xu P."/>
            <person name="Chen B."/>
            <person name="Zhou Z."/>
            <person name="Ke Q."/>
            <person name="Wu Y."/>
            <person name="Bai H."/>
            <person name="Pu F."/>
        </authorList>
    </citation>
    <scope>NUCLEOTIDE SEQUENCE</scope>
    <source>
        <tissue evidence="1">Muscle</tissue>
    </source>
</reference>
<keyword evidence="2" id="KW-1185">Reference proteome</keyword>
<accession>A0ACD3RD24</accession>
<proteinExistence type="predicted"/>
<dbReference type="EMBL" id="CM011680">
    <property type="protein sequence ID" value="TMS17466.1"/>
    <property type="molecule type" value="Genomic_DNA"/>
</dbReference>
<gene>
    <name evidence="1" type="ORF">E3U43_001535</name>
</gene>
<protein>
    <submittedName>
        <fullName evidence="1">Uncharacterized protein</fullName>
    </submittedName>
</protein>
<evidence type="ECO:0000313" key="2">
    <source>
        <dbReference type="Proteomes" id="UP000793456"/>
    </source>
</evidence>
<dbReference type="Proteomes" id="UP000793456">
    <property type="component" value="Chromosome VII"/>
</dbReference>
<organism evidence="1 2">
    <name type="scientific">Larimichthys crocea</name>
    <name type="common">Large yellow croaker</name>
    <name type="synonym">Pseudosciaena crocea</name>
    <dbReference type="NCBI Taxonomy" id="215358"/>
    <lineage>
        <taxon>Eukaryota</taxon>
        <taxon>Metazoa</taxon>
        <taxon>Chordata</taxon>
        <taxon>Craniata</taxon>
        <taxon>Vertebrata</taxon>
        <taxon>Euteleostomi</taxon>
        <taxon>Actinopterygii</taxon>
        <taxon>Neopterygii</taxon>
        <taxon>Teleostei</taxon>
        <taxon>Neoteleostei</taxon>
        <taxon>Acanthomorphata</taxon>
        <taxon>Eupercaria</taxon>
        <taxon>Sciaenidae</taxon>
        <taxon>Larimichthys</taxon>
    </lineage>
</organism>
<comment type="caution">
    <text evidence="1">The sequence shown here is derived from an EMBL/GenBank/DDBJ whole genome shotgun (WGS) entry which is preliminary data.</text>
</comment>
<name>A0ACD3RD24_LARCR</name>